<dbReference type="EMBL" id="ONZQ02000010">
    <property type="protein sequence ID" value="SPO04248.1"/>
    <property type="molecule type" value="Genomic_DNA"/>
</dbReference>
<dbReference type="Pfam" id="PF00076">
    <property type="entry name" value="RRM_1"/>
    <property type="match status" value="2"/>
</dbReference>
<dbReference type="Gene3D" id="3.30.70.330">
    <property type="match status" value="2"/>
</dbReference>
<accession>A0AAE8N2H5</accession>
<dbReference type="InterPro" id="IPR000504">
    <property type="entry name" value="RRM_dom"/>
</dbReference>
<dbReference type="AlphaFoldDB" id="A0AAE8N2H5"/>
<feature type="region of interest" description="Disordered" evidence="3">
    <location>
        <begin position="236"/>
        <end position="260"/>
    </location>
</feature>
<sequence>MASVRFALTRALAARSVAVPRIASRARPALATVQRPAFFVSGSRFYSDEAPTSATEGAAAAVPEDNVTPRTMFMSNIPYQLTDEELVEEIGKLSPIEKFTPVEGRKGAYRVTFENVEAMQAVVKKVNGSFWHGRMIKASPSNRTAPRRFTNPPATTIYFSRLPTDATDEELGSLFSHVDGHPRLRIMKEQSTGQLRGFGFADFTTVEEATEARGALMGKKIRGQTIYVDFAVPPGQHRANRETRERALKSDLENWGGAEN</sequence>
<dbReference type="CDD" id="cd00590">
    <property type="entry name" value="RRM_SF"/>
    <property type="match status" value="1"/>
</dbReference>
<protein>
    <recommendedName>
        <fullName evidence="4">RRM domain-containing protein</fullName>
    </recommendedName>
</protein>
<evidence type="ECO:0000256" key="2">
    <source>
        <dbReference type="PROSITE-ProRule" id="PRU00176"/>
    </source>
</evidence>
<proteinExistence type="predicted"/>
<keyword evidence="1 2" id="KW-0694">RNA-binding</keyword>
<dbReference type="InterPro" id="IPR050502">
    <property type="entry name" value="Euk_RNA-bind_prot"/>
</dbReference>
<organism evidence="5 6">
    <name type="scientific">Cephalotrichum gorgonifer</name>
    <dbReference type="NCBI Taxonomy" id="2041049"/>
    <lineage>
        <taxon>Eukaryota</taxon>
        <taxon>Fungi</taxon>
        <taxon>Dikarya</taxon>
        <taxon>Ascomycota</taxon>
        <taxon>Pezizomycotina</taxon>
        <taxon>Sordariomycetes</taxon>
        <taxon>Hypocreomycetidae</taxon>
        <taxon>Microascales</taxon>
        <taxon>Microascaceae</taxon>
        <taxon>Cephalotrichum</taxon>
    </lineage>
</organism>
<dbReference type="PROSITE" id="PS50102">
    <property type="entry name" value="RRM"/>
    <property type="match status" value="2"/>
</dbReference>
<dbReference type="PANTHER" id="PTHR48025:SF1">
    <property type="entry name" value="RRM DOMAIN-CONTAINING PROTEIN"/>
    <property type="match status" value="1"/>
</dbReference>
<evidence type="ECO:0000256" key="3">
    <source>
        <dbReference type="SAM" id="MobiDB-lite"/>
    </source>
</evidence>
<dbReference type="GO" id="GO:0005634">
    <property type="term" value="C:nucleus"/>
    <property type="evidence" value="ECO:0007669"/>
    <property type="project" value="TreeGrafter"/>
</dbReference>
<name>A0AAE8N2H5_9PEZI</name>
<comment type="caution">
    <text evidence="5">The sequence shown here is derived from an EMBL/GenBank/DDBJ whole genome shotgun (WGS) entry which is preliminary data.</text>
</comment>
<evidence type="ECO:0000256" key="1">
    <source>
        <dbReference type="ARBA" id="ARBA00022884"/>
    </source>
</evidence>
<dbReference type="InterPro" id="IPR035979">
    <property type="entry name" value="RBD_domain_sf"/>
</dbReference>
<gene>
    <name evidence="5" type="ORF">DNG_06931</name>
</gene>
<evidence type="ECO:0000313" key="6">
    <source>
        <dbReference type="Proteomes" id="UP001187682"/>
    </source>
</evidence>
<dbReference type="Proteomes" id="UP001187682">
    <property type="component" value="Unassembled WGS sequence"/>
</dbReference>
<dbReference type="InterPro" id="IPR012677">
    <property type="entry name" value="Nucleotide-bd_a/b_plait_sf"/>
</dbReference>
<evidence type="ECO:0000313" key="5">
    <source>
        <dbReference type="EMBL" id="SPO04248.1"/>
    </source>
</evidence>
<keyword evidence="6" id="KW-1185">Reference proteome</keyword>
<feature type="domain" description="RRM" evidence="4">
    <location>
        <begin position="70"/>
        <end position="143"/>
    </location>
</feature>
<dbReference type="SMART" id="SM00360">
    <property type="entry name" value="RRM"/>
    <property type="match status" value="2"/>
</dbReference>
<dbReference type="SUPFAM" id="SSF54928">
    <property type="entry name" value="RNA-binding domain, RBD"/>
    <property type="match status" value="1"/>
</dbReference>
<evidence type="ECO:0000259" key="4">
    <source>
        <dbReference type="PROSITE" id="PS50102"/>
    </source>
</evidence>
<dbReference type="GO" id="GO:0003729">
    <property type="term" value="F:mRNA binding"/>
    <property type="evidence" value="ECO:0007669"/>
    <property type="project" value="TreeGrafter"/>
</dbReference>
<feature type="domain" description="RRM" evidence="4">
    <location>
        <begin position="155"/>
        <end position="233"/>
    </location>
</feature>
<dbReference type="PANTHER" id="PTHR48025">
    <property type="entry name" value="OS02G0815200 PROTEIN"/>
    <property type="match status" value="1"/>
</dbReference>
<feature type="compositionally biased region" description="Basic and acidic residues" evidence="3">
    <location>
        <begin position="239"/>
        <end position="252"/>
    </location>
</feature>
<reference evidence="5" key="1">
    <citation type="submission" date="2018-03" db="EMBL/GenBank/DDBJ databases">
        <authorList>
            <person name="Guldener U."/>
        </authorList>
    </citation>
    <scope>NUCLEOTIDE SEQUENCE</scope>
</reference>